<dbReference type="EMBL" id="CAKKNE010000005">
    <property type="protein sequence ID" value="CAH0377531.1"/>
    <property type="molecule type" value="Genomic_DNA"/>
</dbReference>
<sequence length="133" mass="14571">MAAKEVCGGRWCERGPGGICEGLGEVVVLRRRVGPWSDATVGLVPRVPSKMCWVGCCVAAFRFWGRFGAGDASCWHEVMRRGAVLLASRTSRASVAFVGERRRSAAGARHDFSRAVRRVERRDVVDAFCGEGW</sequence>
<dbReference type="AlphaFoldDB" id="A0A8J2X690"/>
<keyword evidence="2" id="KW-1185">Reference proteome</keyword>
<comment type="caution">
    <text evidence="1">The sequence shown here is derived from an EMBL/GenBank/DDBJ whole genome shotgun (WGS) entry which is preliminary data.</text>
</comment>
<evidence type="ECO:0000313" key="2">
    <source>
        <dbReference type="Proteomes" id="UP000789595"/>
    </source>
</evidence>
<evidence type="ECO:0000313" key="1">
    <source>
        <dbReference type="EMBL" id="CAH0377531.1"/>
    </source>
</evidence>
<organism evidence="1 2">
    <name type="scientific">Pelagomonas calceolata</name>
    <dbReference type="NCBI Taxonomy" id="35677"/>
    <lineage>
        <taxon>Eukaryota</taxon>
        <taxon>Sar</taxon>
        <taxon>Stramenopiles</taxon>
        <taxon>Ochrophyta</taxon>
        <taxon>Pelagophyceae</taxon>
        <taxon>Pelagomonadales</taxon>
        <taxon>Pelagomonadaceae</taxon>
        <taxon>Pelagomonas</taxon>
    </lineage>
</organism>
<protein>
    <submittedName>
        <fullName evidence="1">Uncharacterized protein</fullName>
    </submittedName>
</protein>
<proteinExistence type="predicted"/>
<reference evidence="1" key="1">
    <citation type="submission" date="2021-11" db="EMBL/GenBank/DDBJ databases">
        <authorList>
            <consortium name="Genoscope - CEA"/>
            <person name="William W."/>
        </authorList>
    </citation>
    <scope>NUCLEOTIDE SEQUENCE</scope>
</reference>
<name>A0A8J2X690_9STRA</name>
<accession>A0A8J2X690</accession>
<dbReference type="Proteomes" id="UP000789595">
    <property type="component" value="Unassembled WGS sequence"/>
</dbReference>
<gene>
    <name evidence="1" type="ORF">PECAL_5P20670</name>
</gene>